<evidence type="ECO:0000256" key="3">
    <source>
        <dbReference type="ARBA" id="ARBA00022454"/>
    </source>
</evidence>
<evidence type="ECO:0000259" key="14">
    <source>
        <dbReference type="PROSITE" id="PS51215"/>
    </source>
</evidence>
<keyword evidence="5" id="KW-0808">Transferase</keyword>
<keyword evidence="6" id="KW-0949">S-adenosyl-L-methionine</keyword>
<dbReference type="PROSITE" id="PS50280">
    <property type="entry name" value="SET"/>
    <property type="match status" value="1"/>
</dbReference>
<evidence type="ECO:0000256" key="4">
    <source>
        <dbReference type="ARBA" id="ARBA00022603"/>
    </source>
</evidence>
<evidence type="ECO:0000313" key="16">
    <source>
        <dbReference type="WBParaSite" id="HCON_00140990-00001"/>
    </source>
</evidence>
<dbReference type="Pfam" id="PF00856">
    <property type="entry name" value="SET"/>
    <property type="match status" value="1"/>
</dbReference>
<dbReference type="InterPro" id="IPR001214">
    <property type="entry name" value="SET_dom"/>
</dbReference>
<dbReference type="SUPFAM" id="SSF57903">
    <property type="entry name" value="FYVE/PHD zinc finger"/>
    <property type="match status" value="1"/>
</dbReference>
<dbReference type="InterPro" id="IPR011011">
    <property type="entry name" value="Znf_FYVE_PHD"/>
</dbReference>
<dbReference type="OrthoDB" id="422362at2759"/>
<dbReference type="GO" id="GO:0005634">
    <property type="term" value="C:nucleus"/>
    <property type="evidence" value="ECO:0007669"/>
    <property type="project" value="UniProtKB-SubCell"/>
</dbReference>
<organism evidence="15 16">
    <name type="scientific">Haemonchus contortus</name>
    <name type="common">Barber pole worm</name>
    <dbReference type="NCBI Taxonomy" id="6289"/>
    <lineage>
        <taxon>Eukaryota</taxon>
        <taxon>Metazoa</taxon>
        <taxon>Ecdysozoa</taxon>
        <taxon>Nematoda</taxon>
        <taxon>Chromadorea</taxon>
        <taxon>Rhabditida</taxon>
        <taxon>Rhabditina</taxon>
        <taxon>Rhabditomorpha</taxon>
        <taxon>Strongyloidea</taxon>
        <taxon>Trichostrongylidae</taxon>
        <taxon>Haemonchus</taxon>
    </lineage>
</organism>
<dbReference type="InterPro" id="IPR006560">
    <property type="entry name" value="AWS_dom"/>
</dbReference>
<evidence type="ECO:0000256" key="8">
    <source>
        <dbReference type="ARBA" id="ARBA00022771"/>
    </source>
</evidence>
<dbReference type="GO" id="GO:0005694">
    <property type="term" value="C:chromosome"/>
    <property type="evidence" value="ECO:0007669"/>
    <property type="project" value="UniProtKB-SubCell"/>
</dbReference>
<evidence type="ECO:0000259" key="12">
    <source>
        <dbReference type="PROSITE" id="PS50280"/>
    </source>
</evidence>
<evidence type="ECO:0000313" key="15">
    <source>
        <dbReference type="Proteomes" id="UP000025227"/>
    </source>
</evidence>
<dbReference type="PROSITE" id="PS51215">
    <property type="entry name" value="AWS"/>
    <property type="match status" value="1"/>
</dbReference>
<feature type="region of interest" description="Disordered" evidence="11">
    <location>
        <begin position="875"/>
        <end position="981"/>
    </location>
</feature>
<dbReference type="SMART" id="SM00317">
    <property type="entry name" value="SET"/>
    <property type="match status" value="1"/>
</dbReference>
<feature type="compositionally biased region" description="Basic residues" evidence="11">
    <location>
        <begin position="972"/>
        <end position="981"/>
    </location>
</feature>
<name>A0A7I4YSG3_HAECO</name>
<dbReference type="AlphaFoldDB" id="A0A7I4YSG3"/>
<dbReference type="GO" id="GO:0140938">
    <property type="term" value="F:histone H3 methyltransferase activity"/>
    <property type="evidence" value="ECO:0007669"/>
    <property type="project" value="UniProtKB-ARBA"/>
</dbReference>
<protein>
    <submittedName>
        <fullName evidence="16">Histone-lysine N-methyltransferase chromatin regulator PHD family</fullName>
    </submittedName>
</protein>
<dbReference type="SMART" id="SM00570">
    <property type="entry name" value="AWS"/>
    <property type="match status" value="1"/>
</dbReference>
<evidence type="ECO:0000256" key="1">
    <source>
        <dbReference type="ARBA" id="ARBA00004123"/>
    </source>
</evidence>
<evidence type="ECO:0000256" key="9">
    <source>
        <dbReference type="ARBA" id="ARBA00022833"/>
    </source>
</evidence>
<evidence type="ECO:0000256" key="5">
    <source>
        <dbReference type="ARBA" id="ARBA00022679"/>
    </source>
</evidence>
<dbReference type="GO" id="GO:0032259">
    <property type="term" value="P:methylation"/>
    <property type="evidence" value="ECO:0007669"/>
    <property type="project" value="UniProtKB-KW"/>
</dbReference>
<dbReference type="InterPro" id="IPR001965">
    <property type="entry name" value="Znf_PHD"/>
</dbReference>
<feature type="domain" description="Post-SET" evidence="13">
    <location>
        <begin position="853"/>
        <end position="869"/>
    </location>
</feature>
<reference evidence="16" key="1">
    <citation type="submission" date="2020-12" db="UniProtKB">
        <authorList>
            <consortium name="WormBaseParasite"/>
        </authorList>
    </citation>
    <scope>IDENTIFICATION</scope>
    <source>
        <strain evidence="16">MHco3</strain>
    </source>
</reference>
<accession>A0A7I4YSG3</accession>
<comment type="subcellular location">
    <subcellularLocation>
        <location evidence="2">Chromosome</location>
    </subcellularLocation>
    <subcellularLocation>
        <location evidence="1">Nucleus</location>
    </subcellularLocation>
</comment>
<feature type="domain" description="AWS" evidence="14">
    <location>
        <begin position="666"/>
        <end position="716"/>
    </location>
</feature>
<keyword evidence="3" id="KW-0158">Chromosome</keyword>
<feature type="domain" description="SET" evidence="12">
    <location>
        <begin position="719"/>
        <end position="844"/>
    </location>
</feature>
<sequence>MINRRLREDGVLAGDLTWRLVRPHFVMKGDAIGLPSKAKHQKPQKASNGLTPNHISNIQVADEPIDLEIHEHFKLRLETYKTWAHCIARKTCPEILIDGFKSDLSNDFTLMINWLAITNEESRSVLESSCSNGDGSMELDVALDMLFRMGVPQKRTKGPTLDAFREMIAVLCGGMRGQIPYLDFLANFTEATRFFDKAASETIVKLVKDIFNLPDDGLSTMHDHTAPASKSLQSTGVMRNGEAPSLTQINGLIEVPASVEISTGPTVSDDGDEDKQTVVAHGEGPSVSSVCSEIVSSPSVDRSLGDNSLPKSPSCVKSKRDIYAIRSRKVGRVGTYSIPGECFVCGKGGDLTNCGKKYSSSSFCTTKFHEKCIEAYNAAEYSVDCLRKIVDETICPLHFCSTCYLERWKTTAVRGKVIECDSCFRGFHEQCSPAGFEFYDDVVPARTKEGSEVEVKQTFTRCHSHCDFESIPLVENKRSHLPFCCECENAGEEVLLRCSQCVRSFHESCLTLNCRDLHNNNPKPLCESCILGETLRIGQPVIAKFRASFYAATITKLEEYPKRCIKLDKYGKHYNEPGYLSVKWAGCQNLYALLPARNVVAMFTGSYDLIGKRVREEPCREAWQAMEQDLAVPRPTFDYVPEKYTKIKTAVYHPSCPKPRLDGCEETDSMCDCPPSDSDRCGPNSKCTNRAILQECPEACEAIRGGCNNRGVSRKEVNPAVEIREAPGKGMGAFAVRDIPKGAFIAEYAGEIISHKEKNRRIAEVTAHKNAEEKHYMMALDSQRIIDCKEKGNDASPNCKVETVYVVVSRVKRPNGFLVKYDKRIMIYTIEDVSAGTELCFNYQMIQYNLGCPLPDCKCGAPNCTGTLGATSASIAQERTDVESNSSENGNKKRKKRTGKVVLPQEPPEKKTKSLSRRKVPSPVDRCPSSRSSSERSQTIRLNGRISRPTDTFHDASSSSTSEKNEQDLPKPVRRSRNRRPRTINGLKEHISENVGNECLLTRALLKGEALETRSRSSASPQRSNDVIEGLKRTRQIAVELSPSNVIV</sequence>
<evidence type="ECO:0000256" key="2">
    <source>
        <dbReference type="ARBA" id="ARBA00004286"/>
    </source>
</evidence>
<dbReference type="InterPro" id="IPR050777">
    <property type="entry name" value="SET2_Histone-Lys_MeTrsfase"/>
</dbReference>
<proteinExistence type="predicted"/>
<evidence type="ECO:0000259" key="13">
    <source>
        <dbReference type="PROSITE" id="PS50868"/>
    </source>
</evidence>
<evidence type="ECO:0000256" key="11">
    <source>
        <dbReference type="SAM" id="MobiDB-lite"/>
    </source>
</evidence>
<dbReference type="WBParaSite" id="HCON_00140990-00001">
    <property type="protein sequence ID" value="HCON_00140990-00001"/>
    <property type="gene ID" value="HCON_00140990"/>
</dbReference>
<dbReference type="PROSITE" id="PS50868">
    <property type="entry name" value="POST_SET"/>
    <property type="match status" value="1"/>
</dbReference>
<feature type="region of interest" description="Disordered" evidence="11">
    <location>
        <begin position="262"/>
        <end position="289"/>
    </location>
</feature>
<keyword evidence="4" id="KW-0489">Methyltransferase</keyword>
<keyword evidence="10" id="KW-0539">Nucleus</keyword>
<feature type="compositionally biased region" description="Polar residues" evidence="11">
    <location>
        <begin position="875"/>
        <end position="888"/>
    </location>
</feature>
<dbReference type="Gene3D" id="2.170.270.10">
    <property type="entry name" value="SET domain"/>
    <property type="match status" value="1"/>
</dbReference>
<dbReference type="PANTHER" id="PTHR22884">
    <property type="entry name" value="SET DOMAIN PROTEINS"/>
    <property type="match status" value="1"/>
</dbReference>
<evidence type="ECO:0000256" key="10">
    <source>
        <dbReference type="ARBA" id="ARBA00023242"/>
    </source>
</evidence>
<evidence type="ECO:0000256" key="6">
    <source>
        <dbReference type="ARBA" id="ARBA00022691"/>
    </source>
</evidence>
<keyword evidence="8" id="KW-0863">Zinc-finger</keyword>
<dbReference type="GO" id="GO:0008270">
    <property type="term" value="F:zinc ion binding"/>
    <property type="evidence" value="ECO:0007669"/>
    <property type="project" value="UniProtKB-KW"/>
</dbReference>
<dbReference type="Proteomes" id="UP000025227">
    <property type="component" value="Unplaced"/>
</dbReference>
<dbReference type="SMART" id="SM00249">
    <property type="entry name" value="PHD"/>
    <property type="match status" value="2"/>
</dbReference>
<keyword evidence="9" id="KW-0862">Zinc</keyword>
<keyword evidence="7" id="KW-0479">Metal-binding</keyword>
<evidence type="ECO:0000256" key="7">
    <source>
        <dbReference type="ARBA" id="ARBA00022723"/>
    </source>
</evidence>
<keyword evidence="15" id="KW-1185">Reference proteome</keyword>
<dbReference type="InterPro" id="IPR003616">
    <property type="entry name" value="Post-SET_dom"/>
</dbReference>
<dbReference type="OMA" id="CCECENA"/>
<dbReference type="SUPFAM" id="SSF82199">
    <property type="entry name" value="SET domain"/>
    <property type="match status" value="1"/>
</dbReference>
<dbReference type="InterPro" id="IPR046341">
    <property type="entry name" value="SET_dom_sf"/>
</dbReference>
<dbReference type="GO" id="GO:0016279">
    <property type="term" value="F:protein-lysine N-methyltransferase activity"/>
    <property type="evidence" value="ECO:0007669"/>
    <property type="project" value="UniProtKB-ARBA"/>
</dbReference>
<feature type="compositionally biased region" description="Low complexity" evidence="11">
    <location>
        <begin position="921"/>
        <end position="937"/>
    </location>
</feature>